<reference evidence="1 2" key="1">
    <citation type="submission" date="2019-02" db="EMBL/GenBank/DDBJ databases">
        <title>Novel genomic isolates of S. pyogenes and S. dysgalactiae subsp. equisimilis associated to necrotising fasciitis (NSTI).</title>
        <authorList>
            <person name="Barrantes I."/>
        </authorList>
    </citation>
    <scope>NUCLEOTIDE SEQUENCE [LARGE SCALE GENOMIC DNA]</scope>
    <source>
        <strain evidence="1 2">SPY2028</strain>
    </source>
</reference>
<evidence type="ECO:0000313" key="2">
    <source>
        <dbReference type="Proteomes" id="UP000324058"/>
    </source>
</evidence>
<dbReference type="Proteomes" id="UP000324058">
    <property type="component" value="Unassembled WGS sequence"/>
</dbReference>
<dbReference type="EMBL" id="SJLL01000008">
    <property type="protein sequence ID" value="TYK99053.1"/>
    <property type="molecule type" value="Genomic_DNA"/>
</dbReference>
<comment type="caution">
    <text evidence="1">The sequence shown here is derived from an EMBL/GenBank/DDBJ whole genome shotgun (WGS) entry which is preliminary data.</text>
</comment>
<proteinExistence type="predicted"/>
<evidence type="ECO:0000313" key="1">
    <source>
        <dbReference type="EMBL" id="TYK99053.1"/>
    </source>
</evidence>
<gene>
    <name evidence="1" type="ORF">E0F66_08170</name>
</gene>
<name>A0A5S4TJB6_STRPY</name>
<protein>
    <submittedName>
        <fullName evidence="1">Uncharacterized protein</fullName>
    </submittedName>
</protein>
<dbReference type="AlphaFoldDB" id="A0A5S4TJB6"/>
<organism evidence="1 2">
    <name type="scientific">Streptococcus pyogenes</name>
    <dbReference type="NCBI Taxonomy" id="1314"/>
    <lineage>
        <taxon>Bacteria</taxon>
        <taxon>Bacillati</taxon>
        <taxon>Bacillota</taxon>
        <taxon>Bacilli</taxon>
        <taxon>Lactobacillales</taxon>
        <taxon>Streptococcaceae</taxon>
        <taxon>Streptococcus</taxon>
    </lineage>
</organism>
<accession>A0A5S4TJB6</accession>
<sequence length="67" mass="7793">MLGLLIFFDKKDYLVRNEETWLSSVDFSRSSSGISYLSYQLFLALKILDNIFLIKLAIIESNRKTLT</sequence>